<dbReference type="EMBL" id="WIGN01000015">
    <property type="protein sequence ID" value="KAF6818478.1"/>
    <property type="molecule type" value="Genomic_DNA"/>
</dbReference>
<dbReference type="PANTHER" id="PTHR35186">
    <property type="entry name" value="ANK_REP_REGION DOMAIN-CONTAINING PROTEIN"/>
    <property type="match status" value="1"/>
</dbReference>
<reference evidence="3 4" key="1">
    <citation type="journal article" date="2020" name="Phytopathology">
        <title>Genome Sequence Resources of Colletotrichum truncatum, C. plurivorum, C. musicola, and C. sojae: Four Species Pathogenic to Soybean (Glycine max).</title>
        <authorList>
            <person name="Rogerio F."/>
            <person name="Boufleur T.R."/>
            <person name="Ciampi-Guillardi M."/>
            <person name="Sukno S.A."/>
            <person name="Thon M.R."/>
            <person name="Massola Junior N.S."/>
            <person name="Baroncelli R."/>
        </authorList>
    </citation>
    <scope>NUCLEOTIDE SEQUENCE [LARGE SCALE GENOMIC DNA]</scope>
    <source>
        <strain evidence="3 4">LFN0009</strain>
    </source>
</reference>
<evidence type="ECO:0000313" key="4">
    <source>
        <dbReference type="Proteomes" id="UP000652219"/>
    </source>
</evidence>
<keyword evidence="1" id="KW-0732">Signal</keyword>
<protein>
    <recommendedName>
        <fullName evidence="2">DUF7580 domain-containing protein</fullName>
    </recommendedName>
</protein>
<keyword evidence="4" id="KW-1185">Reference proteome</keyword>
<sequence>MAEIAGLVLGAVPLVISALEHYEEFVEPAVAFFKWKGQLSQVTRRLLMEHTAYVQNLQLLLKRAVGSDDLAEMIEDTKHWRWSSDELVEALKDDLGQAYQTSMSTIQEMADIMVAISASLNIKGSDKVTQQGLEAVVFANPPLSRTPVLRKRFDFRHRVAFTMKRRAINEKLEQLEKCNSRLYDFLEKAEKIHAISQDGDDPAGRRSRIQFVAPLRSIQGNASKVHQGLRRRWCSEHDCHQAGLLLEQRIVRRKKHRFGAFRNAGKQNQFSVSLWRAAAMVWLDADFRIEDDPATISCASGASVPKITFDIRFGDSQDDKSTSEAESEVEDICLAIESAVQSHIGFSLDSCGVLRGVTGSSRQAYSLADKHITLDEYLPVIKRKECALADFYCLAITLVSSVLQLGETPWLQRPWSRQNIAFLRLRDDTGLSVDVQHPYLTHRYETEQPAAGDTSYTPPPGRLNMLALAVMLIELNSGVPIERLRSDDDLGPDGRPNAGTDLSTAGRWLDAQVRLGNLTCGFASAITCCLQSYLDPTASLEAVEFLQSVQERVLEPLEREMQQLLWG</sequence>
<feature type="domain" description="DUF7580" evidence="2">
    <location>
        <begin position="321"/>
        <end position="562"/>
    </location>
</feature>
<dbReference type="PANTHER" id="PTHR35186:SF4">
    <property type="entry name" value="PRION-INHIBITION AND PROPAGATION HELO DOMAIN-CONTAINING PROTEIN"/>
    <property type="match status" value="1"/>
</dbReference>
<dbReference type="Proteomes" id="UP000652219">
    <property type="component" value="Unassembled WGS sequence"/>
</dbReference>
<evidence type="ECO:0000259" key="2">
    <source>
        <dbReference type="Pfam" id="PF24476"/>
    </source>
</evidence>
<feature type="chain" id="PRO_5034626554" description="DUF7580 domain-containing protein" evidence="1">
    <location>
        <begin position="19"/>
        <end position="567"/>
    </location>
</feature>
<proteinExistence type="predicted"/>
<comment type="caution">
    <text evidence="3">The sequence shown here is derived from an EMBL/GenBank/DDBJ whole genome shotgun (WGS) entry which is preliminary data.</text>
</comment>
<dbReference type="InterPro" id="IPR056002">
    <property type="entry name" value="DUF7580"/>
</dbReference>
<dbReference type="AlphaFoldDB" id="A0A8H6N3R8"/>
<evidence type="ECO:0000313" key="3">
    <source>
        <dbReference type="EMBL" id="KAF6818478.1"/>
    </source>
</evidence>
<feature type="signal peptide" evidence="1">
    <location>
        <begin position="1"/>
        <end position="18"/>
    </location>
</feature>
<organism evidence="3 4">
    <name type="scientific">Colletotrichum sojae</name>
    <dbReference type="NCBI Taxonomy" id="2175907"/>
    <lineage>
        <taxon>Eukaryota</taxon>
        <taxon>Fungi</taxon>
        <taxon>Dikarya</taxon>
        <taxon>Ascomycota</taxon>
        <taxon>Pezizomycotina</taxon>
        <taxon>Sordariomycetes</taxon>
        <taxon>Hypocreomycetidae</taxon>
        <taxon>Glomerellales</taxon>
        <taxon>Glomerellaceae</taxon>
        <taxon>Colletotrichum</taxon>
        <taxon>Colletotrichum orchidearum species complex</taxon>
    </lineage>
</organism>
<gene>
    <name evidence="3" type="ORF">CSOJ01_01858</name>
</gene>
<evidence type="ECO:0000256" key="1">
    <source>
        <dbReference type="SAM" id="SignalP"/>
    </source>
</evidence>
<dbReference type="Pfam" id="PF24476">
    <property type="entry name" value="DUF7580"/>
    <property type="match status" value="1"/>
</dbReference>
<accession>A0A8H6N3R8</accession>
<name>A0A8H6N3R8_9PEZI</name>